<accession>A0A6S7DHT5</accession>
<evidence type="ECO:0000256" key="4">
    <source>
        <dbReference type="ARBA" id="ARBA00022840"/>
    </source>
</evidence>
<evidence type="ECO:0000313" key="7">
    <source>
        <dbReference type="EMBL" id="CAB3807705.1"/>
    </source>
</evidence>
<keyword evidence="8" id="KW-1185">Reference proteome</keyword>
<feature type="domain" description="DhaK" evidence="6">
    <location>
        <begin position="7"/>
        <end position="331"/>
    </location>
</feature>
<evidence type="ECO:0000256" key="3">
    <source>
        <dbReference type="ARBA" id="ARBA00022777"/>
    </source>
</evidence>
<dbReference type="InterPro" id="IPR004007">
    <property type="entry name" value="DhaL_dom"/>
</dbReference>
<dbReference type="FunFam" id="3.40.50.10440:FF:000001">
    <property type="entry name" value="Dihydroxyacetone kinase, DhaK subunit"/>
    <property type="match status" value="1"/>
</dbReference>
<dbReference type="Pfam" id="PF02733">
    <property type="entry name" value="Dak1"/>
    <property type="match status" value="1"/>
</dbReference>
<dbReference type="GO" id="GO:0005829">
    <property type="term" value="C:cytosol"/>
    <property type="evidence" value="ECO:0007669"/>
    <property type="project" value="TreeGrafter"/>
</dbReference>
<dbReference type="SUPFAM" id="SSF82549">
    <property type="entry name" value="DAK1/DegV-like"/>
    <property type="match status" value="1"/>
</dbReference>
<dbReference type="Gene3D" id="3.30.1180.20">
    <property type="entry name" value="Dihydroxyacetone kinase, domain 2"/>
    <property type="match status" value="1"/>
</dbReference>
<proteinExistence type="predicted"/>
<dbReference type="InterPro" id="IPR050861">
    <property type="entry name" value="Dihydroxyacetone_Kinase"/>
</dbReference>
<dbReference type="InterPro" id="IPR004006">
    <property type="entry name" value="DhaK_dom"/>
</dbReference>
<dbReference type="InterPro" id="IPR012737">
    <property type="entry name" value="DhaK_L_YcgS"/>
</dbReference>
<dbReference type="FunFam" id="3.30.1180.20:FF:000001">
    <property type="entry name" value="Dihydroxyacetone kinase 1"/>
    <property type="match status" value="1"/>
</dbReference>
<dbReference type="EC" id="2.7.1.29" evidence="7"/>
<protein>
    <submittedName>
        <fullName evidence="7">Dihydroxyacetone kinase</fullName>
        <ecNumber evidence="7">2.7.1.29</ecNumber>
    </submittedName>
</protein>
<dbReference type="Gene3D" id="1.25.40.340">
    <property type="match status" value="1"/>
</dbReference>
<evidence type="ECO:0000256" key="1">
    <source>
        <dbReference type="ARBA" id="ARBA00022679"/>
    </source>
</evidence>
<dbReference type="InterPro" id="IPR036117">
    <property type="entry name" value="DhaL_dom_sf"/>
</dbReference>
<dbReference type="SUPFAM" id="SSF101473">
    <property type="entry name" value="DhaL-like"/>
    <property type="match status" value="1"/>
</dbReference>
<gene>
    <name evidence="7" type="primary">dhaK</name>
    <name evidence="7" type="ORF">LMG28614_06663</name>
</gene>
<dbReference type="AlphaFoldDB" id="A0A6S7DHT5"/>
<name>A0A6S7DHT5_9BURK</name>
<dbReference type="GO" id="GO:0019563">
    <property type="term" value="P:glycerol catabolic process"/>
    <property type="evidence" value="ECO:0007669"/>
    <property type="project" value="TreeGrafter"/>
</dbReference>
<dbReference type="RefSeq" id="WP_175153553.1">
    <property type="nucleotide sequence ID" value="NZ_CADIKK010000052.1"/>
</dbReference>
<sequence>MKKLINDVCAVVPDMLDGLAALNPNLSLLQGSTIVVRADAEAVAARGEVALISGGGSGHEPAHGGYVGHGMLSAAVAGEVFTSPSTDAVLDAIRAVAGPAGALLIVKNYTGDRFNFGLAAEIARAEGIPTEMVIVADDVALTASGDHAGRRGLAGTVLVHKIAGAAAAAGRPLAVVARIAREGAAALGTMGVALTPCTVPAAGKPGFELADGEIEWGLGIHGEPGVERGAMEPADAIVDKLLAKIVGDLSLQAGGRVALLVNNLGGTPSSELNIAARSALRYLAGRGIKVERAWAGTFLSALEMSGISLTLLRVDDERLGWLDAVTHTSAWPGLSGRVAPVSVRAAPVTPERASGATLAREATLRRVIEAVCACLLTAEPALTEMDQRVGDGDLGISLSRGARAVLHEIDGYPAESTPGAVLRSMSATLRRVVGGTSGPLYAVLLLRAAATLEQPGGATAQQWAAAFSAGVNGLMELGGAQPGDRTMVDALKPAADALQSALARSQEIHAALQAAVDAATEGAAHTASMRPRRGRSSYLGDRALGHADPGAHAVALWLIAISAVLNG</sequence>
<organism evidence="7 8">
    <name type="scientific">Paraburkholderia ultramafica</name>
    <dbReference type="NCBI Taxonomy" id="1544867"/>
    <lineage>
        <taxon>Bacteria</taxon>
        <taxon>Pseudomonadati</taxon>
        <taxon>Pseudomonadota</taxon>
        <taxon>Betaproteobacteria</taxon>
        <taxon>Burkholderiales</taxon>
        <taxon>Burkholderiaceae</taxon>
        <taxon>Paraburkholderia</taxon>
    </lineage>
</organism>
<feature type="domain" description="DhaL" evidence="5">
    <location>
        <begin position="362"/>
        <end position="563"/>
    </location>
</feature>
<dbReference type="GO" id="GO:0005524">
    <property type="term" value="F:ATP binding"/>
    <property type="evidence" value="ECO:0007669"/>
    <property type="project" value="UniProtKB-KW"/>
</dbReference>
<evidence type="ECO:0000259" key="6">
    <source>
        <dbReference type="PROSITE" id="PS51481"/>
    </source>
</evidence>
<keyword evidence="3 7" id="KW-0418">Kinase</keyword>
<dbReference type="PROSITE" id="PS51480">
    <property type="entry name" value="DHAL"/>
    <property type="match status" value="1"/>
</dbReference>
<dbReference type="Pfam" id="PF02734">
    <property type="entry name" value="Dak2"/>
    <property type="match status" value="1"/>
</dbReference>
<dbReference type="PROSITE" id="PS51481">
    <property type="entry name" value="DHAK"/>
    <property type="match status" value="1"/>
</dbReference>
<dbReference type="SMART" id="SM01120">
    <property type="entry name" value="Dak2"/>
    <property type="match status" value="1"/>
</dbReference>
<dbReference type="PANTHER" id="PTHR28629">
    <property type="entry name" value="TRIOKINASE/FMN CYCLASE"/>
    <property type="match status" value="1"/>
</dbReference>
<evidence type="ECO:0000256" key="2">
    <source>
        <dbReference type="ARBA" id="ARBA00022741"/>
    </source>
</evidence>
<keyword evidence="4" id="KW-0067">ATP-binding</keyword>
<evidence type="ECO:0000313" key="8">
    <source>
        <dbReference type="Proteomes" id="UP000494365"/>
    </source>
</evidence>
<evidence type="ECO:0000259" key="5">
    <source>
        <dbReference type="PROSITE" id="PS51480"/>
    </source>
</evidence>
<dbReference type="Proteomes" id="UP000494365">
    <property type="component" value="Unassembled WGS sequence"/>
</dbReference>
<reference evidence="7 8" key="1">
    <citation type="submission" date="2020-04" db="EMBL/GenBank/DDBJ databases">
        <authorList>
            <person name="De Canck E."/>
        </authorList>
    </citation>
    <scope>NUCLEOTIDE SEQUENCE [LARGE SCALE GENOMIC DNA]</scope>
    <source>
        <strain evidence="7 8">LMG 28614</strain>
    </source>
</reference>
<dbReference type="EMBL" id="CADIKK010000052">
    <property type="protein sequence ID" value="CAB3807705.1"/>
    <property type="molecule type" value="Genomic_DNA"/>
</dbReference>
<dbReference type="NCBIfam" id="NF011049">
    <property type="entry name" value="PRK14479.1"/>
    <property type="match status" value="1"/>
</dbReference>
<dbReference type="GO" id="GO:0004371">
    <property type="term" value="F:glycerone kinase activity"/>
    <property type="evidence" value="ECO:0007669"/>
    <property type="project" value="UniProtKB-EC"/>
</dbReference>
<dbReference type="FunFam" id="1.25.40.340:FF:000002">
    <property type="entry name" value="Dihydroxyacetone kinase, L subunit"/>
    <property type="match status" value="1"/>
</dbReference>
<dbReference type="Gene3D" id="3.40.50.10440">
    <property type="entry name" value="Dihydroxyacetone kinase, domain 1"/>
    <property type="match status" value="1"/>
</dbReference>
<dbReference type="PANTHER" id="PTHR28629:SF4">
    <property type="entry name" value="TRIOKINASE_FMN CYCLASE"/>
    <property type="match status" value="1"/>
</dbReference>
<dbReference type="NCBIfam" id="TIGR02365">
    <property type="entry name" value="dha_L_ycgS"/>
    <property type="match status" value="1"/>
</dbReference>
<keyword evidence="1 7" id="KW-0808">Transferase</keyword>
<keyword evidence="2" id="KW-0547">Nucleotide-binding</keyword>